<organism evidence="1 2">
    <name type="scientific">Pistacia integerrima</name>
    <dbReference type="NCBI Taxonomy" id="434235"/>
    <lineage>
        <taxon>Eukaryota</taxon>
        <taxon>Viridiplantae</taxon>
        <taxon>Streptophyta</taxon>
        <taxon>Embryophyta</taxon>
        <taxon>Tracheophyta</taxon>
        <taxon>Spermatophyta</taxon>
        <taxon>Magnoliopsida</taxon>
        <taxon>eudicotyledons</taxon>
        <taxon>Gunneridae</taxon>
        <taxon>Pentapetalae</taxon>
        <taxon>rosids</taxon>
        <taxon>malvids</taxon>
        <taxon>Sapindales</taxon>
        <taxon>Anacardiaceae</taxon>
        <taxon>Pistacia</taxon>
    </lineage>
</organism>
<accession>A0ACC0ZD04</accession>
<gene>
    <name evidence="1" type="ORF">Pint_16562</name>
</gene>
<evidence type="ECO:0000313" key="1">
    <source>
        <dbReference type="EMBL" id="KAJ0048482.1"/>
    </source>
</evidence>
<dbReference type="Proteomes" id="UP001163603">
    <property type="component" value="Chromosome 2"/>
</dbReference>
<sequence>MNFNLTSLFSPLILLLLIMASLVSLQSAPVSTDMGLRKLGRVMPSPPPPPIPQRKKHHIPPEAPPL</sequence>
<comment type="caution">
    <text evidence="1">The sequence shown here is derived from an EMBL/GenBank/DDBJ whole genome shotgun (WGS) entry which is preliminary data.</text>
</comment>
<proteinExistence type="predicted"/>
<dbReference type="EMBL" id="CM047737">
    <property type="protein sequence ID" value="KAJ0048482.1"/>
    <property type="molecule type" value="Genomic_DNA"/>
</dbReference>
<name>A0ACC0ZD04_9ROSI</name>
<keyword evidence="2" id="KW-1185">Reference proteome</keyword>
<reference evidence="2" key="1">
    <citation type="journal article" date="2023" name="G3 (Bethesda)">
        <title>Genome assembly and association tests identify interacting loci associated with vigor, precocity, and sex in interspecific pistachio rootstocks.</title>
        <authorList>
            <person name="Palmer W."/>
            <person name="Jacygrad E."/>
            <person name="Sagayaradj S."/>
            <person name="Cavanaugh K."/>
            <person name="Han R."/>
            <person name="Bertier L."/>
            <person name="Beede B."/>
            <person name="Kafkas S."/>
            <person name="Golino D."/>
            <person name="Preece J."/>
            <person name="Michelmore R."/>
        </authorList>
    </citation>
    <scope>NUCLEOTIDE SEQUENCE [LARGE SCALE GENOMIC DNA]</scope>
</reference>
<protein>
    <submittedName>
        <fullName evidence="1">Uncharacterized protein</fullName>
    </submittedName>
</protein>
<evidence type="ECO:0000313" key="2">
    <source>
        <dbReference type="Proteomes" id="UP001163603"/>
    </source>
</evidence>